<proteinExistence type="predicted"/>
<evidence type="ECO:0000313" key="2">
    <source>
        <dbReference type="Proteomes" id="UP000663722"/>
    </source>
</evidence>
<accession>A0A975BKF6</accession>
<gene>
    <name evidence="1" type="ORF">dnm_027330</name>
</gene>
<dbReference type="KEGG" id="dmm:dnm_027330"/>
<organism evidence="1 2">
    <name type="scientific">Desulfonema magnum</name>
    <dbReference type="NCBI Taxonomy" id="45655"/>
    <lineage>
        <taxon>Bacteria</taxon>
        <taxon>Pseudomonadati</taxon>
        <taxon>Thermodesulfobacteriota</taxon>
        <taxon>Desulfobacteria</taxon>
        <taxon>Desulfobacterales</taxon>
        <taxon>Desulfococcaceae</taxon>
        <taxon>Desulfonema</taxon>
    </lineage>
</organism>
<keyword evidence="2" id="KW-1185">Reference proteome</keyword>
<reference evidence="1" key="1">
    <citation type="journal article" date="2021" name="Microb. Physiol.">
        <title>Proteogenomic Insights into the Physiology of Marine, Sulfate-Reducing, Filamentous Desulfonema limicola and Desulfonema magnum.</title>
        <authorList>
            <person name="Schnaars V."/>
            <person name="Wohlbrand L."/>
            <person name="Scheve S."/>
            <person name="Hinrichs C."/>
            <person name="Reinhardt R."/>
            <person name="Rabus R."/>
        </authorList>
    </citation>
    <scope>NUCLEOTIDE SEQUENCE</scope>
    <source>
        <strain evidence="1">4be13</strain>
    </source>
</reference>
<name>A0A975BKF6_9BACT</name>
<evidence type="ECO:0000313" key="1">
    <source>
        <dbReference type="EMBL" id="QTA86709.1"/>
    </source>
</evidence>
<protein>
    <submittedName>
        <fullName evidence="1">Uncharacterized protein</fullName>
    </submittedName>
</protein>
<dbReference type="EMBL" id="CP061800">
    <property type="protein sequence ID" value="QTA86709.1"/>
    <property type="molecule type" value="Genomic_DNA"/>
</dbReference>
<sequence>MYKTEYVRFKSQTDTLCAFWVRHVITIYPSGVPNCKFGTPDNFLIKGFPQK</sequence>
<dbReference type="Proteomes" id="UP000663722">
    <property type="component" value="Chromosome"/>
</dbReference>
<dbReference type="AlphaFoldDB" id="A0A975BKF6"/>